<proteinExistence type="inferred from homology"/>
<dbReference type="GO" id="GO:0043737">
    <property type="term" value="F:deoxyribonuclease V activity"/>
    <property type="evidence" value="ECO:0007669"/>
    <property type="project" value="UniProtKB-UniRule"/>
</dbReference>
<dbReference type="EC" id="3.1.21.7" evidence="6"/>
<feature type="binding site" evidence="6">
    <location>
        <position position="103"/>
    </location>
    <ligand>
        <name>Mg(2+)</name>
        <dbReference type="ChEBI" id="CHEBI:18420"/>
    </ligand>
</feature>
<dbReference type="EMBL" id="DTGD01000198">
    <property type="protein sequence ID" value="HGB36300.1"/>
    <property type="molecule type" value="Genomic_DNA"/>
</dbReference>
<comment type="cofactor">
    <cofactor evidence="6">
        <name>Mg(2+)</name>
        <dbReference type="ChEBI" id="CHEBI:18420"/>
    </cofactor>
</comment>
<comment type="catalytic activity">
    <reaction evidence="6">
        <text>Endonucleolytic cleavage at apurinic or apyrimidinic sites to products with a 5'-phosphate.</text>
        <dbReference type="EC" id="3.1.21.7"/>
    </reaction>
</comment>
<sequence>MKGKFQEIQLLKKVQEELRNLVITINKLQDYKYIGGCDVSYRGDEGVGVFVVFNRQFKLLDVAIVKRKVDFPYIPGYLAFREVPFLIDSYNRLQLKPDIVLVDGQGIAHPRGFGVASHFGVLLNIPTIGVAKSRLYGHCEMPEPVRGNFTYLRDENNNIIGACLVTKDRSKPIYVSIGHLVDLDTAIRVVLENTLHYKLPEPLRVAHLYTQRENRRSYE</sequence>
<dbReference type="AlphaFoldDB" id="A0A7V3KP75"/>
<gene>
    <name evidence="6" type="primary">nfi</name>
    <name evidence="7" type="ORF">ENV38_05290</name>
</gene>
<dbReference type="GO" id="GO:0006281">
    <property type="term" value="P:DNA repair"/>
    <property type="evidence" value="ECO:0007669"/>
    <property type="project" value="UniProtKB-UniRule"/>
</dbReference>
<dbReference type="GO" id="GO:0000287">
    <property type="term" value="F:magnesium ion binding"/>
    <property type="evidence" value="ECO:0007669"/>
    <property type="project" value="UniProtKB-UniRule"/>
</dbReference>
<reference evidence="7" key="1">
    <citation type="journal article" date="2020" name="mSystems">
        <title>Genome- and Community-Level Interaction Insights into Carbon Utilization and Element Cycling Functions of Hydrothermarchaeota in Hydrothermal Sediment.</title>
        <authorList>
            <person name="Zhou Z."/>
            <person name="Liu Y."/>
            <person name="Xu W."/>
            <person name="Pan J."/>
            <person name="Luo Z.H."/>
            <person name="Li M."/>
        </authorList>
    </citation>
    <scope>NUCLEOTIDE SEQUENCE [LARGE SCALE GENOMIC DNA]</scope>
    <source>
        <strain evidence="7">SpSt-754</strain>
    </source>
</reference>
<dbReference type="HAMAP" id="MF_00801">
    <property type="entry name" value="Endonuclease_5"/>
    <property type="match status" value="1"/>
</dbReference>
<keyword evidence="5 6" id="KW-0378">Hydrolase</keyword>
<evidence type="ECO:0000256" key="5">
    <source>
        <dbReference type="ARBA" id="ARBA00022801"/>
    </source>
</evidence>
<dbReference type="PANTHER" id="PTHR28511:SF1">
    <property type="entry name" value="ENDONUCLEASE V"/>
    <property type="match status" value="1"/>
</dbReference>
<keyword evidence="6" id="KW-0234">DNA repair</keyword>
<keyword evidence="6" id="KW-0227">DNA damage</keyword>
<dbReference type="InterPro" id="IPR007581">
    <property type="entry name" value="Endonuclease-V"/>
</dbReference>
<dbReference type="Gene3D" id="3.30.2170.10">
    <property type="entry name" value="archaeoglobus fulgidus dsm 4304 superfamily"/>
    <property type="match status" value="1"/>
</dbReference>
<evidence type="ECO:0000256" key="1">
    <source>
        <dbReference type="ARBA" id="ARBA00004496"/>
    </source>
</evidence>
<comment type="subcellular location">
    <subcellularLocation>
        <location evidence="1 6">Cytoplasm</location>
    </subcellularLocation>
</comment>
<comment type="function">
    <text evidence="6">DNA repair enzyme involved in the repair of deaminated bases. Selectively cleaves double-stranded DNA at the second phosphodiester bond 3' to a deoxyinosine leaving behind the intact lesion on the nicked DNA.</text>
</comment>
<dbReference type="CDD" id="cd06559">
    <property type="entry name" value="Endonuclease_V"/>
    <property type="match status" value="1"/>
</dbReference>
<protein>
    <recommendedName>
        <fullName evidence="6">Endonuclease V</fullName>
        <ecNumber evidence="6">3.1.21.7</ecNumber>
    </recommendedName>
    <alternativeName>
        <fullName evidence="6">Deoxyinosine 3'endonuclease</fullName>
    </alternativeName>
    <alternativeName>
        <fullName evidence="6">Deoxyribonuclease V</fullName>
        <shortName evidence="6">DNase V</shortName>
    </alternativeName>
</protein>
<name>A0A7V3KP75_UNCW3</name>
<keyword evidence="6" id="KW-0479">Metal-binding</keyword>
<evidence type="ECO:0000256" key="6">
    <source>
        <dbReference type="HAMAP-Rule" id="MF_00801"/>
    </source>
</evidence>
<evidence type="ECO:0000256" key="3">
    <source>
        <dbReference type="ARBA" id="ARBA00022722"/>
    </source>
</evidence>
<evidence type="ECO:0000256" key="4">
    <source>
        <dbReference type="ARBA" id="ARBA00022759"/>
    </source>
</evidence>
<dbReference type="GO" id="GO:0003727">
    <property type="term" value="F:single-stranded RNA binding"/>
    <property type="evidence" value="ECO:0007669"/>
    <property type="project" value="TreeGrafter"/>
</dbReference>
<dbReference type="GO" id="GO:0005737">
    <property type="term" value="C:cytoplasm"/>
    <property type="evidence" value="ECO:0007669"/>
    <property type="project" value="UniProtKB-SubCell"/>
</dbReference>
<comment type="caution">
    <text evidence="7">The sequence shown here is derived from an EMBL/GenBank/DDBJ whole genome shotgun (WGS) entry which is preliminary data.</text>
</comment>
<feature type="binding site" evidence="6">
    <location>
        <position position="38"/>
    </location>
    <ligand>
        <name>Mg(2+)</name>
        <dbReference type="ChEBI" id="CHEBI:18420"/>
    </ligand>
</feature>
<dbReference type="Pfam" id="PF04493">
    <property type="entry name" value="Endonuclease_5"/>
    <property type="match status" value="1"/>
</dbReference>
<keyword evidence="3 6" id="KW-0540">Nuclease</keyword>
<evidence type="ECO:0000256" key="2">
    <source>
        <dbReference type="ARBA" id="ARBA00022490"/>
    </source>
</evidence>
<dbReference type="PANTHER" id="PTHR28511">
    <property type="entry name" value="ENDONUCLEASE V"/>
    <property type="match status" value="1"/>
</dbReference>
<feature type="site" description="Interaction with target DNA" evidence="6">
    <location>
        <position position="73"/>
    </location>
</feature>
<keyword evidence="4 6" id="KW-0255">Endonuclease</keyword>
<evidence type="ECO:0000313" key="7">
    <source>
        <dbReference type="EMBL" id="HGB36300.1"/>
    </source>
</evidence>
<accession>A0A7V3KP75</accession>
<keyword evidence="6" id="KW-0460">Magnesium</keyword>
<comment type="similarity">
    <text evidence="6">Belongs to the endonuclease V family.</text>
</comment>
<keyword evidence="2 6" id="KW-0963">Cytoplasm</keyword>
<dbReference type="GO" id="GO:0016891">
    <property type="term" value="F:RNA endonuclease activity producing 5'-phosphomonoesters, hydrolytic mechanism"/>
    <property type="evidence" value="ECO:0007669"/>
    <property type="project" value="TreeGrafter"/>
</dbReference>
<organism evidence="7">
    <name type="scientific">candidate division WOR-3 bacterium</name>
    <dbReference type="NCBI Taxonomy" id="2052148"/>
    <lineage>
        <taxon>Bacteria</taxon>
        <taxon>Bacteria division WOR-3</taxon>
    </lineage>
</organism>